<evidence type="ECO:0000313" key="4">
    <source>
        <dbReference type="Proteomes" id="UP000823868"/>
    </source>
</evidence>
<keyword evidence="1" id="KW-1133">Transmembrane helix</keyword>
<proteinExistence type="predicted"/>
<reference evidence="3" key="1">
    <citation type="journal article" date="2021" name="PeerJ">
        <title>Extensive microbial diversity within the chicken gut microbiome revealed by metagenomics and culture.</title>
        <authorList>
            <person name="Gilroy R."/>
            <person name="Ravi A."/>
            <person name="Getino M."/>
            <person name="Pursley I."/>
            <person name="Horton D.L."/>
            <person name="Alikhan N.F."/>
            <person name="Baker D."/>
            <person name="Gharbi K."/>
            <person name="Hall N."/>
            <person name="Watson M."/>
            <person name="Adriaenssens E.M."/>
            <person name="Foster-Nyarko E."/>
            <person name="Jarju S."/>
            <person name="Secka A."/>
            <person name="Antonio M."/>
            <person name="Oren A."/>
            <person name="Chaudhuri R.R."/>
            <person name="La Ragione R."/>
            <person name="Hildebrand F."/>
            <person name="Pallen M.J."/>
        </authorList>
    </citation>
    <scope>NUCLEOTIDE SEQUENCE</scope>
    <source>
        <strain evidence="3">ChiBcec16_6824</strain>
    </source>
</reference>
<feature type="domain" description="DUF1266" evidence="2">
    <location>
        <begin position="93"/>
        <end position="265"/>
    </location>
</feature>
<dbReference type="Pfam" id="PF06889">
    <property type="entry name" value="DUF1266"/>
    <property type="match status" value="1"/>
</dbReference>
<name>A0A9D1YBM6_9FIRM</name>
<comment type="caution">
    <text evidence="3">The sequence shown here is derived from an EMBL/GenBank/DDBJ whole genome shotgun (WGS) entry which is preliminary data.</text>
</comment>
<accession>A0A9D1YBM6</accession>
<dbReference type="InterPro" id="IPR009677">
    <property type="entry name" value="DUF1266"/>
</dbReference>
<sequence length="317" mass="36666">METFFILLEILSPLLWAIGLGLAVGLTLRALILHIQRPREARGNPRPCLSPTLQWMNTAGAILLAANRGQFRLMAGCIYPGLEWRHVNSTQKMLLEWWDIRDHSSALHEMNDVLHIGTHARYRAEMEELSARYGNASEMELIEIAKQTNPKADEDSFLPRMLLAYRRYGENALLGWDVGRVCYIMQCCYVAGYVSMEEVLDLGVEAGRKAQAFFHNWEEMMESYLLGGQYWKREDAGDRNSMTAKRFRLYERLWKGKRPYKSIPFSTVPFDTPLSKEVLTDQYGILPEFQKEFESAVQWGYRQRDKQKQSPRGGTVE</sequence>
<gene>
    <name evidence="3" type="ORF">H9841_12285</name>
</gene>
<feature type="transmembrane region" description="Helical" evidence="1">
    <location>
        <begin position="14"/>
        <end position="32"/>
    </location>
</feature>
<dbReference type="AlphaFoldDB" id="A0A9D1YBM6"/>
<evidence type="ECO:0000259" key="2">
    <source>
        <dbReference type="Pfam" id="PF06889"/>
    </source>
</evidence>
<evidence type="ECO:0000256" key="1">
    <source>
        <dbReference type="SAM" id="Phobius"/>
    </source>
</evidence>
<dbReference type="Proteomes" id="UP000823868">
    <property type="component" value="Unassembled WGS sequence"/>
</dbReference>
<keyword evidence="1" id="KW-0472">Membrane</keyword>
<keyword evidence="1" id="KW-0812">Transmembrane</keyword>
<reference evidence="3" key="2">
    <citation type="submission" date="2021-04" db="EMBL/GenBank/DDBJ databases">
        <authorList>
            <person name="Gilroy R."/>
        </authorList>
    </citation>
    <scope>NUCLEOTIDE SEQUENCE</scope>
    <source>
        <strain evidence="3">ChiBcec16_6824</strain>
    </source>
</reference>
<organism evidence="3 4">
    <name type="scientific">Candidatus Flavonifractor merdigallinarum</name>
    <dbReference type="NCBI Taxonomy" id="2838589"/>
    <lineage>
        <taxon>Bacteria</taxon>
        <taxon>Bacillati</taxon>
        <taxon>Bacillota</taxon>
        <taxon>Clostridia</taxon>
        <taxon>Eubacteriales</taxon>
        <taxon>Oscillospiraceae</taxon>
        <taxon>Flavonifractor</taxon>
    </lineage>
</organism>
<dbReference type="EMBL" id="DXDX01000218">
    <property type="protein sequence ID" value="HIY22662.1"/>
    <property type="molecule type" value="Genomic_DNA"/>
</dbReference>
<evidence type="ECO:0000313" key="3">
    <source>
        <dbReference type="EMBL" id="HIY22662.1"/>
    </source>
</evidence>
<protein>
    <submittedName>
        <fullName evidence="3">DUF1266 domain-containing protein</fullName>
    </submittedName>
</protein>